<dbReference type="SUPFAM" id="SSF53756">
    <property type="entry name" value="UDP-Glycosyltransferase/glycogen phosphorylase"/>
    <property type="match status" value="1"/>
</dbReference>
<organism evidence="2 3">
    <name type="scientific">Acer yangbiense</name>
    <dbReference type="NCBI Taxonomy" id="1000413"/>
    <lineage>
        <taxon>Eukaryota</taxon>
        <taxon>Viridiplantae</taxon>
        <taxon>Streptophyta</taxon>
        <taxon>Embryophyta</taxon>
        <taxon>Tracheophyta</taxon>
        <taxon>Spermatophyta</taxon>
        <taxon>Magnoliopsida</taxon>
        <taxon>eudicotyledons</taxon>
        <taxon>Gunneridae</taxon>
        <taxon>Pentapetalae</taxon>
        <taxon>rosids</taxon>
        <taxon>malvids</taxon>
        <taxon>Sapindales</taxon>
        <taxon>Sapindaceae</taxon>
        <taxon>Hippocastanoideae</taxon>
        <taxon>Acereae</taxon>
        <taxon>Acer</taxon>
    </lineage>
</organism>
<accession>A0A5C7GRV1</accession>
<comment type="caution">
    <text evidence="2">The sequence shown here is derived from an EMBL/GenBank/DDBJ whole genome shotgun (WGS) entry which is preliminary data.</text>
</comment>
<dbReference type="InterPro" id="IPR050481">
    <property type="entry name" value="UDP-glycosyltransf_plant"/>
</dbReference>
<evidence type="ECO:0000256" key="1">
    <source>
        <dbReference type="ARBA" id="ARBA00009995"/>
    </source>
</evidence>
<dbReference type="Proteomes" id="UP000323000">
    <property type="component" value="Chromosome 13"/>
</dbReference>
<evidence type="ECO:0000313" key="2">
    <source>
        <dbReference type="EMBL" id="TXG47491.1"/>
    </source>
</evidence>
<dbReference type="OrthoDB" id="5835829at2759"/>
<proteinExistence type="inferred from homology"/>
<dbReference type="GO" id="GO:0035251">
    <property type="term" value="F:UDP-glucosyltransferase activity"/>
    <property type="evidence" value="ECO:0007669"/>
    <property type="project" value="InterPro"/>
</dbReference>
<protein>
    <submittedName>
        <fullName evidence="2">Uncharacterized protein</fullName>
    </submittedName>
</protein>
<keyword evidence="3" id="KW-1185">Reference proteome</keyword>
<evidence type="ECO:0000313" key="3">
    <source>
        <dbReference type="Proteomes" id="UP000323000"/>
    </source>
</evidence>
<dbReference type="PANTHER" id="PTHR48049:SF34">
    <property type="entry name" value="UDP-GLYCOSYLTRANSFERASE 79B30-LIKE"/>
    <property type="match status" value="1"/>
</dbReference>
<sequence length="161" mass="17992">MGVEIRRRKRWEELKQANQIVGGRCQGRGFVHGGFVTHCRSSSLAEAMMTECQLVLLPNDGDQIINARLTGEDLKIGVEVEKGPLVMTAMDLTEPAIEAILSVLKPHFILAVKTAMDENGEVGKQVKDNHDIQREILLMKQGLESSYIYGFVHNLHDLLKL</sequence>
<name>A0A5C7GRV1_9ROSI</name>
<dbReference type="AlphaFoldDB" id="A0A5C7GRV1"/>
<comment type="similarity">
    <text evidence="1">Belongs to the UDP-glycosyltransferase family.</text>
</comment>
<dbReference type="Gene3D" id="3.40.50.2000">
    <property type="entry name" value="Glycogen Phosphorylase B"/>
    <property type="match status" value="1"/>
</dbReference>
<dbReference type="EMBL" id="VAHF01000013">
    <property type="protein sequence ID" value="TXG47491.1"/>
    <property type="molecule type" value="Genomic_DNA"/>
</dbReference>
<reference evidence="3" key="1">
    <citation type="journal article" date="2019" name="Gigascience">
        <title>De novo genome assembly of the endangered Acer yangbiense, a plant species with extremely small populations endemic to Yunnan Province, China.</title>
        <authorList>
            <person name="Yang J."/>
            <person name="Wariss H.M."/>
            <person name="Tao L."/>
            <person name="Zhang R."/>
            <person name="Yun Q."/>
            <person name="Hollingsworth P."/>
            <person name="Dao Z."/>
            <person name="Luo G."/>
            <person name="Guo H."/>
            <person name="Ma Y."/>
            <person name="Sun W."/>
        </authorList>
    </citation>
    <scope>NUCLEOTIDE SEQUENCE [LARGE SCALE GENOMIC DNA]</scope>
    <source>
        <strain evidence="3">cv. Malutang</strain>
    </source>
</reference>
<dbReference type="PANTHER" id="PTHR48049">
    <property type="entry name" value="GLYCOSYLTRANSFERASE"/>
    <property type="match status" value="1"/>
</dbReference>
<gene>
    <name evidence="2" type="ORF">EZV62_026785</name>
</gene>